<dbReference type="FunFam" id="1.20.58.150:FF:000005">
    <property type="entry name" value="putative clathrin assembly protein At2g25430"/>
    <property type="match status" value="1"/>
</dbReference>
<dbReference type="PANTHER" id="PTHR22951:SF12">
    <property type="entry name" value="OS05G0426100 PROTEIN"/>
    <property type="match status" value="1"/>
</dbReference>
<dbReference type="GO" id="GO:0048268">
    <property type="term" value="P:clathrin coat assembly"/>
    <property type="evidence" value="ECO:0007669"/>
    <property type="project" value="InterPro"/>
</dbReference>
<dbReference type="FunFam" id="1.25.40.90:FF:000019">
    <property type="entry name" value="Clathrin coat assembly protein"/>
    <property type="match status" value="1"/>
</dbReference>
<gene>
    <name evidence="11" type="ORF">MANES_04G056400v8</name>
</gene>
<dbReference type="InterPro" id="IPR014712">
    <property type="entry name" value="ANTH_dom_sf"/>
</dbReference>
<keyword evidence="4" id="KW-0254">Endocytosis</keyword>
<keyword evidence="6" id="KW-0472">Membrane</keyword>
<evidence type="ECO:0000256" key="5">
    <source>
        <dbReference type="ARBA" id="ARBA00023034"/>
    </source>
</evidence>
<dbReference type="InterPro" id="IPR008942">
    <property type="entry name" value="ENTH_VHS"/>
</dbReference>
<dbReference type="Gene3D" id="1.25.40.90">
    <property type="match status" value="1"/>
</dbReference>
<dbReference type="SUPFAM" id="SSF48464">
    <property type="entry name" value="ENTH/VHS domain"/>
    <property type="match status" value="1"/>
</dbReference>
<evidence type="ECO:0000256" key="9">
    <source>
        <dbReference type="SAM" id="MobiDB-lite"/>
    </source>
</evidence>
<evidence type="ECO:0000256" key="7">
    <source>
        <dbReference type="ARBA" id="ARBA00023176"/>
    </source>
</evidence>
<keyword evidence="7" id="KW-0168">Coated pit</keyword>
<dbReference type="PANTHER" id="PTHR22951">
    <property type="entry name" value="CLATHRIN ASSEMBLY PROTEIN"/>
    <property type="match status" value="1"/>
</dbReference>
<comment type="caution">
    <text evidence="11">The sequence shown here is derived from an EMBL/GenBank/DDBJ whole genome shotgun (WGS) entry which is preliminary data.</text>
</comment>
<keyword evidence="5" id="KW-0333">Golgi apparatus</keyword>
<evidence type="ECO:0000313" key="12">
    <source>
        <dbReference type="Proteomes" id="UP000091857"/>
    </source>
</evidence>
<dbReference type="STRING" id="3983.A0A2C9VZZ3"/>
<evidence type="ECO:0000256" key="6">
    <source>
        <dbReference type="ARBA" id="ARBA00023136"/>
    </source>
</evidence>
<dbReference type="InterPro" id="IPR011417">
    <property type="entry name" value="ANTH_dom"/>
</dbReference>
<keyword evidence="8" id="KW-0968">Cytoplasmic vesicle</keyword>
<evidence type="ECO:0000259" key="10">
    <source>
        <dbReference type="PROSITE" id="PS50942"/>
    </source>
</evidence>
<dbReference type="Gramene" id="Manes.04G056400.1.v8.1">
    <property type="protein sequence ID" value="Manes.04G056400.1.v8.1.CDS"/>
    <property type="gene ID" value="Manes.04G056400.v8.1"/>
</dbReference>
<dbReference type="GO" id="GO:0030136">
    <property type="term" value="C:clathrin-coated vesicle"/>
    <property type="evidence" value="ECO:0000318"/>
    <property type="project" value="GO_Central"/>
</dbReference>
<accession>A0A2C9VZZ3</accession>
<feature type="domain" description="ENTH" evidence="10">
    <location>
        <begin position="25"/>
        <end position="161"/>
    </location>
</feature>
<dbReference type="Pfam" id="PF07651">
    <property type="entry name" value="ANTH"/>
    <property type="match status" value="1"/>
</dbReference>
<dbReference type="GO" id="GO:0005905">
    <property type="term" value="C:clathrin-coated pit"/>
    <property type="evidence" value="ECO:0000318"/>
    <property type="project" value="GO_Central"/>
</dbReference>
<dbReference type="SUPFAM" id="SSF89009">
    <property type="entry name" value="GAT-like domain"/>
    <property type="match status" value="1"/>
</dbReference>
<dbReference type="OMA" id="LEFRMQS"/>
<keyword evidence="12" id="KW-1185">Reference proteome</keyword>
<dbReference type="GO" id="GO:0005546">
    <property type="term" value="F:phosphatidylinositol-4,5-bisphosphate binding"/>
    <property type="evidence" value="ECO:0000318"/>
    <property type="project" value="GO_Central"/>
</dbReference>
<dbReference type="GO" id="GO:0005794">
    <property type="term" value="C:Golgi apparatus"/>
    <property type="evidence" value="ECO:0007669"/>
    <property type="project" value="UniProtKB-SubCell"/>
</dbReference>
<protein>
    <recommendedName>
        <fullName evidence="10">ENTH domain-containing protein</fullName>
    </recommendedName>
</protein>
<dbReference type="AlphaFoldDB" id="A0A2C9VZZ3"/>
<dbReference type="InterPro" id="IPR013809">
    <property type="entry name" value="ENTH"/>
</dbReference>
<comment type="subcellular location">
    <subcellularLocation>
        <location evidence="1">Cytoplasmic vesicle</location>
        <location evidence="1">Clathrin-coated vesicle</location>
    </subcellularLocation>
    <subcellularLocation>
        <location evidence="2">Golgi apparatus</location>
    </subcellularLocation>
    <subcellularLocation>
        <location evidence="3">Membrane</location>
        <location evidence="3">Clathrin-coated pit</location>
    </subcellularLocation>
</comment>
<dbReference type="EMBL" id="CM004390">
    <property type="protein sequence ID" value="OAY52085.1"/>
    <property type="molecule type" value="Genomic_DNA"/>
</dbReference>
<reference evidence="12" key="1">
    <citation type="journal article" date="2016" name="Nat. Biotechnol.">
        <title>Sequencing wild and cultivated cassava and related species reveals extensive interspecific hybridization and genetic diversity.</title>
        <authorList>
            <person name="Bredeson J.V."/>
            <person name="Lyons J.B."/>
            <person name="Prochnik S.E."/>
            <person name="Wu G.A."/>
            <person name="Ha C.M."/>
            <person name="Edsinger-Gonzales E."/>
            <person name="Grimwood J."/>
            <person name="Schmutz J."/>
            <person name="Rabbi I.Y."/>
            <person name="Egesi C."/>
            <person name="Nauluvula P."/>
            <person name="Lebot V."/>
            <person name="Ndunguru J."/>
            <person name="Mkamilo G."/>
            <person name="Bart R.S."/>
            <person name="Setter T.L."/>
            <person name="Gleadow R.M."/>
            <person name="Kulakow P."/>
            <person name="Ferguson M.E."/>
            <person name="Rounsley S."/>
            <person name="Rokhsar D.S."/>
        </authorList>
    </citation>
    <scope>NUCLEOTIDE SEQUENCE [LARGE SCALE GENOMIC DNA]</scope>
    <source>
        <strain evidence="12">cv. AM560-2</strain>
    </source>
</reference>
<feature type="region of interest" description="Disordered" evidence="9">
    <location>
        <begin position="330"/>
        <end position="359"/>
    </location>
</feature>
<evidence type="ECO:0000256" key="3">
    <source>
        <dbReference type="ARBA" id="ARBA00004600"/>
    </source>
</evidence>
<evidence type="ECO:0000313" key="11">
    <source>
        <dbReference type="EMBL" id="OAY52085.1"/>
    </source>
</evidence>
<evidence type="ECO:0000256" key="2">
    <source>
        <dbReference type="ARBA" id="ARBA00004555"/>
    </source>
</evidence>
<dbReference type="InterPro" id="IPR048050">
    <property type="entry name" value="ANTH_N_plant"/>
</dbReference>
<evidence type="ECO:0000256" key="8">
    <source>
        <dbReference type="ARBA" id="ARBA00023329"/>
    </source>
</evidence>
<evidence type="ECO:0000256" key="1">
    <source>
        <dbReference type="ARBA" id="ARBA00004132"/>
    </source>
</evidence>
<dbReference type="InterPro" id="IPR045192">
    <property type="entry name" value="AP180-like"/>
</dbReference>
<dbReference type="PROSITE" id="PS50942">
    <property type="entry name" value="ENTH"/>
    <property type="match status" value="1"/>
</dbReference>
<dbReference type="GO" id="GO:0032050">
    <property type="term" value="F:clathrin heavy chain binding"/>
    <property type="evidence" value="ECO:0000318"/>
    <property type="project" value="GO_Central"/>
</dbReference>
<dbReference type="CDD" id="cd16987">
    <property type="entry name" value="ANTH_N_AP180_plant"/>
    <property type="match status" value="1"/>
</dbReference>
<dbReference type="SMART" id="SM00273">
    <property type="entry name" value="ENTH"/>
    <property type="match status" value="1"/>
</dbReference>
<dbReference type="Proteomes" id="UP000091857">
    <property type="component" value="Chromosome 4"/>
</dbReference>
<dbReference type="GO" id="GO:0006900">
    <property type="term" value="P:vesicle budding from membrane"/>
    <property type="evidence" value="ECO:0000318"/>
    <property type="project" value="GO_Central"/>
</dbReference>
<dbReference type="GO" id="GO:0072583">
    <property type="term" value="P:clathrin-dependent endocytosis"/>
    <property type="evidence" value="ECO:0000318"/>
    <property type="project" value="GO_Central"/>
</dbReference>
<organism evidence="11 12">
    <name type="scientific">Manihot esculenta</name>
    <name type="common">Cassava</name>
    <name type="synonym">Jatropha manihot</name>
    <dbReference type="NCBI Taxonomy" id="3983"/>
    <lineage>
        <taxon>Eukaryota</taxon>
        <taxon>Viridiplantae</taxon>
        <taxon>Streptophyta</taxon>
        <taxon>Embryophyta</taxon>
        <taxon>Tracheophyta</taxon>
        <taxon>Spermatophyta</taxon>
        <taxon>Magnoliopsida</taxon>
        <taxon>eudicotyledons</taxon>
        <taxon>Gunneridae</taxon>
        <taxon>Pentapetalae</taxon>
        <taxon>rosids</taxon>
        <taxon>fabids</taxon>
        <taxon>Malpighiales</taxon>
        <taxon>Euphorbiaceae</taxon>
        <taxon>Crotonoideae</taxon>
        <taxon>Manihoteae</taxon>
        <taxon>Manihot</taxon>
    </lineage>
</organism>
<dbReference type="GO" id="GO:0000149">
    <property type="term" value="F:SNARE binding"/>
    <property type="evidence" value="ECO:0000318"/>
    <property type="project" value="GO_Central"/>
</dbReference>
<dbReference type="OrthoDB" id="44015at2759"/>
<dbReference type="GO" id="GO:0005545">
    <property type="term" value="F:1-phosphatidylinositol binding"/>
    <property type="evidence" value="ECO:0000318"/>
    <property type="project" value="GO_Central"/>
</dbReference>
<sequence length="574" mass="64198">MAPSKIRRAIGAVKDQTSIGLAKVGSSTSLSELDVAIVKATSHEEYPAEERHIREILSLTSYSRAYISACINTLSRRLNKTKNWTVALKTLILIQRLLAEGDPTYEQEIFFATRRGTRILNMSDFCDTSHSNSWDYSAFVRTYALYLDERLEFRMHMRRRKRSALETDDEGQETSTTYGRSIPTRDMKIDHIFSRAQHLQHLLDRFLACRPTGGAKHSRVMMVAIYPIVKESFQIYYKIMEILGILTDRFMELEISDSIKVYDIFCHVSKQFDDLDNFYGWCKNVGISHSSGYPEVEKITQKKLNLMDDFIRNKSALAQTTKAITYEAKLDNEEESEGPDDKEVDMNATKALPPPDDFVEDSTQEVIEELIKEEIKEEKIEKEADLLNLGDDAQSLESHANQLALALFDVDGGVATNTSTLELFSDVTADWESALIQSASALSNKRKNLAGGFDMMLLDGMYQQGVTNAAMSNTASGSASSVALGSAGRPGTLALPAPPMANNSNVNLPIVDPFAASSTVAPPPYVQISDMEKKQKLLMDEQLMWEQYAKDGMRGQLELAQPNSYNMGGYTNGH</sequence>
<proteinExistence type="predicted"/>
<dbReference type="Gene3D" id="1.20.58.150">
    <property type="entry name" value="ANTH domain"/>
    <property type="match status" value="1"/>
</dbReference>
<name>A0A2C9VZZ3_MANES</name>
<evidence type="ECO:0000256" key="4">
    <source>
        <dbReference type="ARBA" id="ARBA00022583"/>
    </source>
</evidence>